<organism evidence="1">
    <name type="scientific">Arundo donax</name>
    <name type="common">Giant reed</name>
    <name type="synonym">Donax arundinaceus</name>
    <dbReference type="NCBI Taxonomy" id="35708"/>
    <lineage>
        <taxon>Eukaryota</taxon>
        <taxon>Viridiplantae</taxon>
        <taxon>Streptophyta</taxon>
        <taxon>Embryophyta</taxon>
        <taxon>Tracheophyta</taxon>
        <taxon>Spermatophyta</taxon>
        <taxon>Magnoliopsida</taxon>
        <taxon>Liliopsida</taxon>
        <taxon>Poales</taxon>
        <taxon>Poaceae</taxon>
        <taxon>PACMAD clade</taxon>
        <taxon>Arundinoideae</taxon>
        <taxon>Arundineae</taxon>
        <taxon>Arundo</taxon>
    </lineage>
</organism>
<proteinExistence type="predicted"/>
<dbReference type="AlphaFoldDB" id="A0A0A8Y672"/>
<reference evidence="1" key="1">
    <citation type="submission" date="2014-09" db="EMBL/GenBank/DDBJ databases">
        <authorList>
            <person name="Magalhaes I.L.F."/>
            <person name="Oliveira U."/>
            <person name="Santos F.R."/>
            <person name="Vidigal T.H.D.A."/>
            <person name="Brescovit A.D."/>
            <person name="Santos A.J."/>
        </authorList>
    </citation>
    <scope>NUCLEOTIDE SEQUENCE</scope>
    <source>
        <tissue evidence="1">Shoot tissue taken approximately 20 cm above the soil surface</tissue>
    </source>
</reference>
<sequence>MATRLLGYLHCLLPPHLERGYDRRHQQVLMGVLGSPTL</sequence>
<accession>A0A0A8Y672</accession>
<reference evidence="1" key="2">
    <citation type="journal article" date="2015" name="Data Brief">
        <title>Shoot transcriptome of the giant reed, Arundo donax.</title>
        <authorList>
            <person name="Barrero R.A."/>
            <person name="Guerrero F.D."/>
            <person name="Moolhuijzen P."/>
            <person name="Goolsby J.A."/>
            <person name="Tidwell J."/>
            <person name="Bellgard S.E."/>
            <person name="Bellgard M.I."/>
        </authorList>
    </citation>
    <scope>NUCLEOTIDE SEQUENCE</scope>
    <source>
        <tissue evidence="1">Shoot tissue taken approximately 20 cm above the soil surface</tissue>
    </source>
</reference>
<dbReference type="EMBL" id="GBRH01278368">
    <property type="protein sequence ID" value="JAD19527.1"/>
    <property type="molecule type" value="Transcribed_RNA"/>
</dbReference>
<name>A0A0A8Y672_ARUDO</name>
<protein>
    <submittedName>
        <fullName evidence="1">Uncharacterized protein</fullName>
    </submittedName>
</protein>
<evidence type="ECO:0000313" key="1">
    <source>
        <dbReference type="EMBL" id="JAD19527.1"/>
    </source>
</evidence>